<dbReference type="SUPFAM" id="SSF46565">
    <property type="entry name" value="Chaperone J-domain"/>
    <property type="match status" value="1"/>
</dbReference>
<reference evidence="2" key="1">
    <citation type="submission" date="2018-02" db="EMBL/GenBank/DDBJ databases">
        <title>Rhizophora mucronata_Transcriptome.</title>
        <authorList>
            <person name="Meera S.P."/>
            <person name="Sreeshan A."/>
            <person name="Augustine A."/>
        </authorList>
    </citation>
    <scope>NUCLEOTIDE SEQUENCE</scope>
    <source>
        <tissue evidence="2">Leaf</tissue>
    </source>
</reference>
<dbReference type="AlphaFoldDB" id="A0A2P2KM85"/>
<feature type="region of interest" description="Disordered" evidence="1">
    <location>
        <begin position="576"/>
        <end position="596"/>
    </location>
</feature>
<evidence type="ECO:0008006" key="3">
    <source>
        <dbReference type="Google" id="ProtNLM"/>
    </source>
</evidence>
<evidence type="ECO:0000313" key="2">
    <source>
        <dbReference type="EMBL" id="MBX06838.1"/>
    </source>
</evidence>
<feature type="region of interest" description="Disordered" evidence="1">
    <location>
        <begin position="210"/>
        <end position="243"/>
    </location>
</feature>
<dbReference type="InterPro" id="IPR036869">
    <property type="entry name" value="J_dom_sf"/>
</dbReference>
<feature type="compositionally biased region" description="Polar residues" evidence="1">
    <location>
        <begin position="210"/>
        <end position="220"/>
    </location>
</feature>
<dbReference type="GO" id="GO:0030276">
    <property type="term" value="F:clathrin binding"/>
    <property type="evidence" value="ECO:0007669"/>
    <property type="project" value="TreeGrafter"/>
</dbReference>
<protein>
    <recommendedName>
        <fullName evidence="3">J domain-containing protein required for chloroplast accumulation response 1</fullName>
    </recommendedName>
</protein>
<dbReference type="GO" id="GO:0072583">
    <property type="term" value="P:clathrin-dependent endocytosis"/>
    <property type="evidence" value="ECO:0007669"/>
    <property type="project" value="TreeGrafter"/>
</dbReference>
<dbReference type="FunFam" id="1.10.287.110:FF:000043">
    <property type="entry name" value="J-domain protein required for chloroplast accumulation response 1"/>
    <property type="match status" value="1"/>
</dbReference>
<proteinExistence type="predicted"/>
<dbReference type="GO" id="GO:0031982">
    <property type="term" value="C:vesicle"/>
    <property type="evidence" value="ECO:0007669"/>
    <property type="project" value="TreeGrafter"/>
</dbReference>
<accession>A0A2P2KM85</accession>
<feature type="region of interest" description="Disordered" evidence="1">
    <location>
        <begin position="115"/>
        <end position="137"/>
    </location>
</feature>
<name>A0A2P2KM85_RHIMU</name>
<organism evidence="2">
    <name type="scientific">Rhizophora mucronata</name>
    <name type="common">Asiatic mangrove</name>
    <dbReference type="NCBI Taxonomy" id="61149"/>
    <lineage>
        <taxon>Eukaryota</taxon>
        <taxon>Viridiplantae</taxon>
        <taxon>Streptophyta</taxon>
        <taxon>Embryophyta</taxon>
        <taxon>Tracheophyta</taxon>
        <taxon>Spermatophyta</taxon>
        <taxon>Magnoliopsida</taxon>
        <taxon>eudicotyledons</taxon>
        <taxon>Gunneridae</taxon>
        <taxon>Pentapetalae</taxon>
        <taxon>rosids</taxon>
        <taxon>fabids</taxon>
        <taxon>Malpighiales</taxon>
        <taxon>Rhizophoraceae</taxon>
        <taxon>Rhizophora</taxon>
    </lineage>
</organism>
<dbReference type="EMBL" id="GGEC01026354">
    <property type="protein sequence ID" value="MBX06838.1"/>
    <property type="molecule type" value="Transcribed_RNA"/>
</dbReference>
<dbReference type="GO" id="GO:0005737">
    <property type="term" value="C:cytoplasm"/>
    <property type="evidence" value="ECO:0007669"/>
    <property type="project" value="TreeGrafter"/>
</dbReference>
<dbReference type="Gene3D" id="1.10.287.110">
    <property type="entry name" value="DnaJ domain"/>
    <property type="match status" value="1"/>
</dbReference>
<dbReference type="PANTHER" id="PTHR23172:SF64">
    <property type="entry name" value="J DOMAIN-CONTAINING PROTEIN REQUIRED FOR CHLOROPLAST ACCUMULATION RESPONSE 1"/>
    <property type="match status" value="1"/>
</dbReference>
<sequence length="741" mass="82544">MGSFSNKESVLLACSPQKPSLNSFPKNPCRNSDIDFNDVFGGPPRQASIQETRCSFGEATDSYSLKGEDETMALRWRWSGLNEKPVFGDECGYRSRHPAGFFDDIFKGSEFLMSSSPRRHSQDPFSSSPGSRALSPVRPLSPRAEALLSSSVPSQFSLPAKLFKGTESPIFGSSNHYHHKNNDGALNGFSSYSCSPLSRLSCQTIPPQEELTNNDCQQRSLADEPSLSWKESPNLSKINETDRGSTLKRDSKFSVPANPSQFHFSIYKWATKGMPLAMPFRKGNSSRLKEKVKFERCASTDGLCEGVVRGLHVATPQGIASPLFDTGISSNAKFYETEPDKQANVSLMDASTMVKLEQLQIPEGAILPETKSEAAVKNDDFNTMLHNSIEERKPQSVPDMAMSGKIDKEISTEMNEAPRTELKKPLCSLFHDTDPEHGFDEVTTKNKYKEGKVKSTKRSSAVFGVSDIAKKEDRKGNASSGKETDKANWLQENLEKNRVEGKVKEFVKIFNEEASNKTKFDADYQDQDSRCKDGGKFGRGDEATIITNKIKDGMNLPNKNKKYTANASAMVEEICRQSEKENSQRTGNNKPIKASSEVKDILGTTADGSEAVAGDTDDTFLLIRELHLDEDKLPQTDDTHEELHIIDGKIRKWSDGKERNIRSLLSTLQYVLWSESGWKPVPLADLIEGNAVKRSYQKALLCLHPDKLQQKGVTSHEKYMAEKVFDILQEAWTHFNSLGSF</sequence>
<dbReference type="PANTHER" id="PTHR23172">
    <property type="entry name" value="AUXILIN/CYCLIN G-ASSOCIATED KINASE-RELATED"/>
    <property type="match status" value="1"/>
</dbReference>
<evidence type="ECO:0000256" key="1">
    <source>
        <dbReference type="SAM" id="MobiDB-lite"/>
    </source>
</evidence>
<dbReference type="GO" id="GO:0072318">
    <property type="term" value="P:clathrin coat disassembly"/>
    <property type="evidence" value="ECO:0007669"/>
    <property type="project" value="TreeGrafter"/>
</dbReference>
<feature type="compositionally biased region" description="Polar residues" evidence="1">
    <location>
        <begin position="229"/>
        <end position="238"/>
    </location>
</feature>